<dbReference type="GO" id="GO:0009279">
    <property type="term" value="C:cell outer membrane"/>
    <property type="evidence" value="ECO:0007669"/>
    <property type="project" value="UniProtKB-SubCell"/>
</dbReference>
<evidence type="ECO:0000256" key="4">
    <source>
        <dbReference type="ARBA" id="ARBA00023139"/>
    </source>
</evidence>
<accession>A0A6S6M4I9</accession>
<dbReference type="InterPro" id="IPR036737">
    <property type="entry name" value="OmpA-like_sf"/>
</dbReference>
<dbReference type="EMBL" id="AP023213">
    <property type="protein sequence ID" value="BCG46571.1"/>
    <property type="molecule type" value="Genomic_DNA"/>
</dbReference>
<proteinExistence type="inferred from homology"/>
<dbReference type="PRINTS" id="PR01021">
    <property type="entry name" value="OMPADOMAIN"/>
</dbReference>
<comment type="similarity">
    <text evidence="8">Belongs to the Pal lipoprotein family.</text>
</comment>
<dbReference type="CDD" id="cd07185">
    <property type="entry name" value="OmpA_C-like"/>
    <property type="match status" value="1"/>
</dbReference>
<dbReference type="Gene3D" id="3.30.1330.60">
    <property type="entry name" value="OmpA-like domain"/>
    <property type="match status" value="1"/>
</dbReference>
<dbReference type="InterPro" id="IPR006665">
    <property type="entry name" value="OmpA-like"/>
</dbReference>
<dbReference type="AlphaFoldDB" id="A0A6S6M4I9"/>
<evidence type="ECO:0000256" key="7">
    <source>
        <dbReference type="ARBA" id="ARBA00023306"/>
    </source>
</evidence>
<keyword evidence="4 8" id="KW-0564">Palmitate</keyword>
<dbReference type="InterPro" id="IPR006664">
    <property type="entry name" value="OMP_bac"/>
</dbReference>
<reference evidence="10 11" key="1">
    <citation type="submission" date="2020-06" db="EMBL/GenBank/DDBJ databases">
        <title>Interaction of electrochemicaly active bacteria, Geobacter bremensis R4 on different carbon anode.</title>
        <authorList>
            <person name="Meng L."/>
            <person name="Yoshida N."/>
        </authorList>
    </citation>
    <scope>NUCLEOTIDE SEQUENCE [LARGE SCALE GENOMIC DNA]</scope>
    <source>
        <strain evidence="10 11">R4</strain>
    </source>
</reference>
<dbReference type="KEGG" id="gbn:GEOBRER4_13210"/>
<organism evidence="10 11">
    <name type="scientific">Citrifermentans bremense</name>
    <dbReference type="NCBI Taxonomy" id="60035"/>
    <lineage>
        <taxon>Bacteria</taxon>
        <taxon>Pseudomonadati</taxon>
        <taxon>Thermodesulfobacteriota</taxon>
        <taxon>Desulfuromonadia</taxon>
        <taxon>Geobacterales</taxon>
        <taxon>Geobacteraceae</taxon>
        <taxon>Citrifermentans</taxon>
    </lineage>
</organism>
<evidence type="ECO:0000256" key="8">
    <source>
        <dbReference type="HAMAP-Rule" id="MF_02204"/>
    </source>
</evidence>
<evidence type="ECO:0000256" key="2">
    <source>
        <dbReference type="ARBA" id="ARBA00022729"/>
    </source>
</evidence>
<dbReference type="InterPro" id="IPR014169">
    <property type="entry name" value="Pal_lipo_C"/>
</dbReference>
<evidence type="ECO:0000256" key="6">
    <source>
        <dbReference type="ARBA" id="ARBA00023288"/>
    </source>
</evidence>
<dbReference type="PROSITE" id="PS51257">
    <property type="entry name" value="PROKAR_LIPOPROTEIN"/>
    <property type="match status" value="1"/>
</dbReference>
<comment type="subcellular location">
    <subcellularLocation>
        <location evidence="8">Cell outer membrane</location>
        <topology evidence="8">Lipid-anchor</topology>
    </subcellularLocation>
</comment>
<feature type="domain" description="OmpA-like" evidence="9">
    <location>
        <begin position="82"/>
        <end position="198"/>
    </location>
</feature>
<dbReference type="InterPro" id="IPR050330">
    <property type="entry name" value="Bact_OuterMem_StrucFunc"/>
</dbReference>
<dbReference type="InterPro" id="IPR039001">
    <property type="entry name" value="Pal"/>
</dbReference>
<evidence type="ECO:0000259" key="9">
    <source>
        <dbReference type="PROSITE" id="PS51123"/>
    </source>
</evidence>
<dbReference type="HAMAP" id="MF_02204">
    <property type="entry name" value="Pal"/>
    <property type="match status" value="1"/>
</dbReference>
<name>A0A6S6M4I9_9BACT</name>
<dbReference type="Proteomes" id="UP000515472">
    <property type="component" value="Chromosome"/>
</dbReference>
<keyword evidence="1" id="KW-0132">Cell division</keyword>
<keyword evidence="7" id="KW-0131">Cell cycle</keyword>
<evidence type="ECO:0000313" key="11">
    <source>
        <dbReference type="Proteomes" id="UP000515472"/>
    </source>
</evidence>
<protein>
    <recommendedName>
        <fullName evidence="8">Peptidoglycan-associated lipoprotein</fullName>
        <shortName evidence="8">PAL</shortName>
    </recommendedName>
</protein>
<gene>
    <name evidence="8" type="primary">pal</name>
    <name evidence="10" type="ORF">GEOBRER4_n1372</name>
</gene>
<keyword evidence="11" id="KW-1185">Reference proteome</keyword>
<dbReference type="NCBIfam" id="TIGR02802">
    <property type="entry name" value="Pal_lipo"/>
    <property type="match status" value="1"/>
</dbReference>
<evidence type="ECO:0000256" key="3">
    <source>
        <dbReference type="ARBA" id="ARBA00023136"/>
    </source>
</evidence>
<sequence>MKRKVLALVVLGFVAIGVSGCAKHEMVKAEPPIVPLEAVAKPPVKAEATLTQVAAPLKIQPTQINDESLPTPLPAQLEPISQAGELKVSLQEIYFDFDSSSLSKDARETLVKNADILKKAPDIKIQIAGHCDERGSDEYNLALGEKRAKAARNYLTELGIPTDRLSVISYGEERPVDPGHNTTAWAANRHDEFVVSEK</sequence>
<keyword evidence="5 8" id="KW-0998">Cell outer membrane</keyword>
<dbReference type="PROSITE" id="PS51123">
    <property type="entry name" value="OMPA_2"/>
    <property type="match status" value="1"/>
</dbReference>
<evidence type="ECO:0000313" key="10">
    <source>
        <dbReference type="EMBL" id="BCG46571.1"/>
    </source>
</evidence>
<dbReference type="RefSeq" id="WP_185244748.1">
    <property type="nucleotide sequence ID" value="NZ_AP023213.1"/>
</dbReference>
<dbReference type="Pfam" id="PF00691">
    <property type="entry name" value="OmpA"/>
    <property type="match status" value="1"/>
</dbReference>
<keyword evidence="3 8" id="KW-0472">Membrane</keyword>
<dbReference type="GO" id="GO:0051301">
    <property type="term" value="P:cell division"/>
    <property type="evidence" value="ECO:0007669"/>
    <property type="project" value="UniProtKB-KW"/>
</dbReference>
<dbReference type="SUPFAM" id="SSF103088">
    <property type="entry name" value="OmpA-like"/>
    <property type="match status" value="1"/>
</dbReference>
<evidence type="ECO:0000256" key="5">
    <source>
        <dbReference type="ARBA" id="ARBA00023237"/>
    </source>
</evidence>
<keyword evidence="2 8" id="KW-0732">Signal</keyword>
<evidence type="ECO:0000256" key="1">
    <source>
        <dbReference type="ARBA" id="ARBA00022618"/>
    </source>
</evidence>
<dbReference type="PANTHER" id="PTHR30329">
    <property type="entry name" value="STATOR ELEMENT OF FLAGELLAR MOTOR COMPLEX"/>
    <property type="match status" value="1"/>
</dbReference>
<dbReference type="PANTHER" id="PTHR30329:SF21">
    <property type="entry name" value="LIPOPROTEIN YIAD-RELATED"/>
    <property type="match status" value="1"/>
</dbReference>
<keyword evidence="6 8" id="KW-0449">Lipoprotein</keyword>